<evidence type="ECO:0000256" key="4">
    <source>
        <dbReference type="ARBA" id="ARBA00023242"/>
    </source>
</evidence>
<keyword evidence="2" id="KW-0805">Transcription regulation</keyword>
<dbReference type="NCBIfam" id="TIGR01557">
    <property type="entry name" value="myb_SHAQKYF"/>
    <property type="match status" value="1"/>
</dbReference>
<evidence type="ECO:0000259" key="5">
    <source>
        <dbReference type="PROSITE" id="PS51294"/>
    </source>
</evidence>
<accession>A0A2Z7CRE0</accession>
<reference evidence="6 7" key="1">
    <citation type="journal article" date="2015" name="Proc. Natl. Acad. Sci. U.S.A.">
        <title>The resurrection genome of Boea hygrometrica: A blueprint for survival of dehydration.</title>
        <authorList>
            <person name="Xiao L."/>
            <person name="Yang G."/>
            <person name="Zhang L."/>
            <person name="Yang X."/>
            <person name="Zhao S."/>
            <person name="Ji Z."/>
            <person name="Zhou Q."/>
            <person name="Hu M."/>
            <person name="Wang Y."/>
            <person name="Chen M."/>
            <person name="Xu Y."/>
            <person name="Jin H."/>
            <person name="Xiao X."/>
            <person name="Hu G."/>
            <person name="Bao F."/>
            <person name="Hu Y."/>
            <person name="Wan P."/>
            <person name="Li L."/>
            <person name="Deng X."/>
            <person name="Kuang T."/>
            <person name="Xiang C."/>
            <person name="Zhu J.K."/>
            <person name="Oliver M.J."/>
            <person name="He Y."/>
        </authorList>
    </citation>
    <scope>NUCLEOTIDE SEQUENCE [LARGE SCALE GENOMIC DNA]</scope>
    <source>
        <strain evidence="7">cv. XS01</strain>
    </source>
</reference>
<name>A0A2Z7CRE0_9LAMI</name>
<dbReference type="PANTHER" id="PTHR31314">
    <property type="entry name" value="MYB FAMILY TRANSCRIPTION FACTOR PHL7-LIKE"/>
    <property type="match status" value="1"/>
</dbReference>
<dbReference type="Pfam" id="PF00249">
    <property type="entry name" value="Myb_DNA-binding"/>
    <property type="match status" value="1"/>
</dbReference>
<dbReference type="AlphaFoldDB" id="A0A2Z7CRE0"/>
<evidence type="ECO:0000256" key="1">
    <source>
        <dbReference type="ARBA" id="ARBA00004123"/>
    </source>
</evidence>
<evidence type="ECO:0000313" key="6">
    <source>
        <dbReference type="EMBL" id="KZV49650.1"/>
    </source>
</evidence>
<dbReference type="InterPro" id="IPR017930">
    <property type="entry name" value="Myb_dom"/>
</dbReference>
<organism evidence="6 7">
    <name type="scientific">Dorcoceras hygrometricum</name>
    <dbReference type="NCBI Taxonomy" id="472368"/>
    <lineage>
        <taxon>Eukaryota</taxon>
        <taxon>Viridiplantae</taxon>
        <taxon>Streptophyta</taxon>
        <taxon>Embryophyta</taxon>
        <taxon>Tracheophyta</taxon>
        <taxon>Spermatophyta</taxon>
        <taxon>Magnoliopsida</taxon>
        <taxon>eudicotyledons</taxon>
        <taxon>Gunneridae</taxon>
        <taxon>Pentapetalae</taxon>
        <taxon>asterids</taxon>
        <taxon>lamiids</taxon>
        <taxon>Lamiales</taxon>
        <taxon>Gesneriaceae</taxon>
        <taxon>Didymocarpoideae</taxon>
        <taxon>Trichosporeae</taxon>
        <taxon>Loxocarpinae</taxon>
        <taxon>Dorcoceras</taxon>
    </lineage>
</organism>
<keyword evidence="7" id="KW-1185">Reference proteome</keyword>
<dbReference type="PANTHER" id="PTHR31314:SF168">
    <property type="entry name" value="MYB-LIKE HTH TRANSCRIPTIONAL REGULATOR FAMILY PROTEIN"/>
    <property type="match status" value="1"/>
</dbReference>
<dbReference type="PROSITE" id="PS51294">
    <property type="entry name" value="HTH_MYB"/>
    <property type="match status" value="1"/>
</dbReference>
<proteinExistence type="predicted"/>
<dbReference type="Gene3D" id="1.10.10.60">
    <property type="entry name" value="Homeodomain-like"/>
    <property type="match status" value="1"/>
</dbReference>
<evidence type="ECO:0000256" key="3">
    <source>
        <dbReference type="ARBA" id="ARBA00023163"/>
    </source>
</evidence>
<dbReference type="GO" id="GO:0003677">
    <property type="term" value="F:DNA binding"/>
    <property type="evidence" value="ECO:0007669"/>
    <property type="project" value="InterPro"/>
</dbReference>
<sequence length="337" mass="38664">MEGSGVTYCDSKVTSPYGEDKCVAMSEGRKLEDGGSSSNSTVEEISNIKSSVRPYVRSKLPRLRWTPDLHLLFEQAVERLGGKDRATPKLVLQLMNIKGLDIAHVKSHLQMYRSKKVEEPNQGMIDHRLLEDRMNRNVYNTSQLPTLSSFHQRLQYYSNFRYGGNDSRNGNGKWMDDCTIGQGNICNKTIPGFYSSTLRDRISSSHCFRPKQVDFCPRIRSYEYSKDEFGSLQKQETWSCQSREPLIEFHSVKQSCNEPPRSSQQMIIRKDQMGFKREAEDSEVDLNLSLVLKSGDSKKRREESLLGTQSSLKQMKKMKQDFIAQKARFPSTLDLTL</sequence>
<evidence type="ECO:0000313" key="7">
    <source>
        <dbReference type="Proteomes" id="UP000250235"/>
    </source>
</evidence>
<comment type="subcellular location">
    <subcellularLocation>
        <location evidence="1">Nucleus</location>
    </subcellularLocation>
</comment>
<dbReference type="Proteomes" id="UP000250235">
    <property type="component" value="Unassembled WGS sequence"/>
</dbReference>
<dbReference type="InterPro" id="IPR046955">
    <property type="entry name" value="PHR1-like"/>
</dbReference>
<dbReference type="GO" id="GO:0003700">
    <property type="term" value="F:DNA-binding transcription factor activity"/>
    <property type="evidence" value="ECO:0007669"/>
    <property type="project" value="InterPro"/>
</dbReference>
<gene>
    <name evidence="6" type="ORF">F511_29035</name>
</gene>
<dbReference type="InterPro" id="IPR006447">
    <property type="entry name" value="Myb_dom_plants"/>
</dbReference>
<keyword evidence="4" id="KW-0539">Nucleus</keyword>
<dbReference type="InterPro" id="IPR001005">
    <property type="entry name" value="SANT/Myb"/>
</dbReference>
<protein>
    <recommendedName>
        <fullName evidence="5">HTH myb-type domain-containing protein</fullName>
    </recommendedName>
</protein>
<dbReference type="GO" id="GO:0005634">
    <property type="term" value="C:nucleus"/>
    <property type="evidence" value="ECO:0007669"/>
    <property type="project" value="UniProtKB-SubCell"/>
</dbReference>
<dbReference type="OrthoDB" id="551907at2759"/>
<dbReference type="SUPFAM" id="SSF46689">
    <property type="entry name" value="Homeodomain-like"/>
    <property type="match status" value="1"/>
</dbReference>
<dbReference type="EMBL" id="KQ992998">
    <property type="protein sequence ID" value="KZV49650.1"/>
    <property type="molecule type" value="Genomic_DNA"/>
</dbReference>
<dbReference type="InterPro" id="IPR009057">
    <property type="entry name" value="Homeodomain-like_sf"/>
</dbReference>
<keyword evidence="3" id="KW-0804">Transcription</keyword>
<evidence type="ECO:0000256" key="2">
    <source>
        <dbReference type="ARBA" id="ARBA00023015"/>
    </source>
</evidence>
<feature type="domain" description="HTH myb-type" evidence="5">
    <location>
        <begin position="57"/>
        <end position="117"/>
    </location>
</feature>